<dbReference type="CDD" id="cd00077">
    <property type="entry name" value="HDc"/>
    <property type="match status" value="1"/>
</dbReference>
<dbReference type="SMART" id="SM00471">
    <property type="entry name" value="HDc"/>
    <property type="match status" value="1"/>
</dbReference>
<evidence type="ECO:0000259" key="1">
    <source>
        <dbReference type="PROSITE" id="PS51831"/>
    </source>
</evidence>
<evidence type="ECO:0000313" key="2">
    <source>
        <dbReference type="EMBL" id="RHW42344.1"/>
    </source>
</evidence>
<dbReference type="Pfam" id="PF01966">
    <property type="entry name" value="HD"/>
    <property type="match status" value="1"/>
</dbReference>
<dbReference type="Proteomes" id="UP000284416">
    <property type="component" value="Unassembled WGS sequence"/>
</dbReference>
<dbReference type="Gene3D" id="1.10.472.50">
    <property type="entry name" value="HD-domain/PDEase-like"/>
    <property type="match status" value="1"/>
</dbReference>
<dbReference type="RefSeq" id="WP_118919998.1">
    <property type="nucleotide sequence ID" value="NZ_QWEG01000003.1"/>
</dbReference>
<protein>
    <submittedName>
        <fullName evidence="2">HD domain-containing protein</fullName>
    </submittedName>
</protein>
<dbReference type="PANTHER" id="PTHR33594">
    <property type="entry name" value="SUPERFAMILY HYDROLASE, PUTATIVE (AFU_ORTHOLOGUE AFUA_1G03035)-RELATED"/>
    <property type="match status" value="1"/>
</dbReference>
<feature type="domain" description="HD" evidence="1">
    <location>
        <begin position="21"/>
        <end position="123"/>
    </location>
</feature>
<keyword evidence="3" id="KW-1185">Reference proteome</keyword>
<gene>
    <name evidence="2" type="ORF">D1B31_06560</name>
</gene>
<sequence length="211" mass="23927">MINKIERFVKEQMGEDVTGHDWHHVERVRNNALLIAAKENAGDKYIIEMAALLHDIPDEKLNASAEAGREKLDSFLASLGLEGAVKQQINEIVYSISFKGGQGTELPSFEAKVVQDADRLDAIGAIGIARAFAFGGKKGQPIYAPELTVREHMTLEEYRSGKSSSINHFYEKLLKLKDLMNTETARRMAEERQSFMEAFLKQFYREWECDK</sequence>
<dbReference type="PROSITE" id="PS51831">
    <property type="entry name" value="HD"/>
    <property type="match status" value="1"/>
</dbReference>
<dbReference type="EMBL" id="QWEG01000003">
    <property type="protein sequence ID" value="RHW42344.1"/>
    <property type="molecule type" value="Genomic_DNA"/>
</dbReference>
<accession>A0A417YXN7</accession>
<name>A0A417YXN7_9BACI</name>
<organism evidence="2 3">
    <name type="scientific">Neobacillus notoginsengisoli</name>
    <dbReference type="NCBI Taxonomy" id="1578198"/>
    <lineage>
        <taxon>Bacteria</taxon>
        <taxon>Bacillati</taxon>
        <taxon>Bacillota</taxon>
        <taxon>Bacilli</taxon>
        <taxon>Bacillales</taxon>
        <taxon>Bacillaceae</taxon>
        <taxon>Neobacillus</taxon>
    </lineage>
</organism>
<dbReference type="InterPro" id="IPR003607">
    <property type="entry name" value="HD/PDEase_dom"/>
</dbReference>
<dbReference type="InterPro" id="IPR006674">
    <property type="entry name" value="HD_domain"/>
</dbReference>
<dbReference type="SUPFAM" id="SSF109604">
    <property type="entry name" value="HD-domain/PDEase-like"/>
    <property type="match status" value="1"/>
</dbReference>
<comment type="caution">
    <text evidence="2">The sequence shown here is derived from an EMBL/GenBank/DDBJ whole genome shotgun (WGS) entry which is preliminary data.</text>
</comment>
<proteinExistence type="predicted"/>
<reference evidence="2 3" key="1">
    <citation type="journal article" date="2017" name="Int. J. Syst. Evol. Microbiol.">
        <title>Bacillus notoginsengisoli sp. nov., a novel bacterium isolated from the rhizosphere of Panax notoginseng.</title>
        <authorList>
            <person name="Zhang M.Y."/>
            <person name="Cheng J."/>
            <person name="Cai Y."/>
            <person name="Zhang T.Y."/>
            <person name="Wu Y.Y."/>
            <person name="Manikprabhu D."/>
            <person name="Li W.J."/>
            <person name="Zhang Y.X."/>
        </authorList>
    </citation>
    <scope>NUCLEOTIDE SEQUENCE [LARGE SCALE GENOMIC DNA]</scope>
    <source>
        <strain evidence="2 3">JCM 30743</strain>
    </source>
</reference>
<dbReference type="Gene3D" id="1.20.58.1910">
    <property type="match status" value="1"/>
</dbReference>
<dbReference type="PANTHER" id="PTHR33594:SF1">
    <property type="entry name" value="HD_PDEASE DOMAIN-CONTAINING PROTEIN"/>
    <property type="match status" value="1"/>
</dbReference>
<dbReference type="OrthoDB" id="9797344at2"/>
<evidence type="ECO:0000313" key="3">
    <source>
        <dbReference type="Proteomes" id="UP000284416"/>
    </source>
</evidence>
<dbReference type="AlphaFoldDB" id="A0A417YXN7"/>